<sequence>MKKIIYFSLFFCFHIGVSQTDVDYESTMKTIIDSYNANDAQKIFDQFSGDLQTAFNLDKVKEFITKNMDSQGKFSEFDLMDQDEGYRYLVQSDSDSVILVIQLSADLKLTKFLLE</sequence>
<dbReference type="AlphaFoldDB" id="A0A1H7I8B4"/>
<gene>
    <name evidence="1" type="ORF">SAMN04487910_0886</name>
</gene>
<proteinExistence type="predicted"/>
<dbReference type="Gene3D" id="3.10.450.590">
    <property type="match status" value="1"/>
</dbReference>
<evidence type="ECO:0000313" key="1">
    <source>
        <dbReference type="EMBL" id="SEK58668.1"/>
    </source>
</evidence>
<reference evidence="1 2" key="1">
    <citation type="submission" date="2016-10" db="EMBL/GenBank/DDBJ databases">
        <authorList>
            <person name="de Groot N.N."/>
        </authorList>
    </citation>
    <scope>NUCLEOTIDE SEQUENCE [LARGE SCALE GENOMIC DNA]</scope>
    <source>
        <strain evidence="1 2">DSM 25232</strain>
    </source>
</reference>
<evidence type="ECO:0008006" key="3">
    <source>
        <dbReference type="Google" id="ProtNLM"/>
    </source>
</evidence>
<protein>
    <recommendedName>
        <fullName evidence="3">DUF3887 domain-containing protein</fullName>
    </recommendedName>
</protein>
<organism evidence="1 2">
    <name type="scientific">Aquimarina amphilecti</name>
    <dbReference type="NCBI Taxonomy" id="1038014"/>
    <lineage>
        <taxon>Bacteria</taxon>
        <taxon>Pseudomonadati</taxon>
        <taxon>Bacteroidota</taxon>
        <taxon>Flavobacteriia</taxon>
        <taxon>Flavobacteriales</taxon>
        <taxon>Flavobacteriaceae</taxon>
        <taxon>Aquimarina</taxon>
    </lineage>
</organism>
<keyword evidence="2" id="KW-1185">Reference proteome</keyword>
<dbReference type="OrthoDB" id="1164381at2"/>
<evidence type="ECO:0000313" key="2">
    <source>
        <dbReference type="Proteomes" id="UP000198521"/>
    </source>
</evidence>
<dbReference type="EMBL" id="FOAB01000001">
    <property type="protein sequence ID" value="SEK58668.1"/>
    <property type="molecule type" value="Genomic_DNA"/>
</dbReference>
<dbReference type="Proteomes" id="UP000198521">
    <property type="component" value="Unassembled WGS sequence"/>
</dbReference>
<accession>A0A1H7I8B4</accession>
<name>A0A1H7I8B4_AQUAM</name>
<dbReference type="RefSeq" id="WP_139195583.1">
    <property type="nucleotide sequence ID" value="NZ_FOAB01000001.1"/>
</dbReference>